<proteinExistence type="predicted"/>
<reference evidence="1 2" key="1">
    <citation type="submission" date="2023-09" db="EMBL/GenBank/DDBJ databases">
        <authorList>
            <person name="Wang M."/>
        </authorList>
    </citation>
    <scope>NUCLEOTIDE SEQUENCE [LARGE SCALE GENOMIC DNA]</scope>
    <source>
        <strain evidence="1">GT-2023</strain>
        <tissue evidence="1">Liver</tissue>
    </source>
</reference>
<name>A0ABR3LUC6_9TELE</name>
<keyword evidence="2" id="KW-1185">Reference proteome</keyword>
<evidence type="ECO:0000313" key="2">
    <source>
        <dbReference type="Proteomes" id="UP001558613"/>
    </source>
</evidence>
<sequence length="81" mass="9613">MCSNKRAQKKLEAEHSARGHELQVERLRLERERRMVSDETMSEERNWPMSIRIVMLQTVITDKAQEAYAALTKKTEKIKIR</sequence>
<comment type="caution">
    <text evidence="1">The sequence shown here is derived from an EMBL/GenBank/DDBJ whole genome shotgun (WGS) entry which is preliminary data.</text>
</comment>
<organism evidence="1 2">
    <name type="scientific">Cirrhinus molitorella</name>
    <name type="common">mud carp</name>
    <dbReference type="NCBI Taxonomy" id="172907"/>
    <lineage>
        <taxon>Eukaryota</taxon>
        <taxon>Metazoa</taxon>
        <taxon>Chordata</taxon>
        <taxon>Craniata</taxon>
        <taxon>Vertebrata</taxon>
        <taxon>Euteleostomi</taxon>
        <taxon>Actinopterygii</taxon>
        <taxon>Neopterygii</taxon>
        <taxon>Teleostei</taxon>
        <taxon>Ostariophysi</taxon>
        <taxon>Cypriniformes</taxon>
        <taxon>Cyprinidae</taxon>
        <taxon>Labeoninae</taxon>
        <taxon>Labeonini</taxon>
        <taxon>Cirrhinus</taxon>
    </lineage>
</organism>
<accession>A0ABR3LUC6</accession>
<evidence type="ECO:0000313" key="1">
    <source>
        <dbReference type="EMBL" id="KAL1256508.1"/>
    </source>
</evidence>
<dbReference type="EMBL" id="JAYMGO010000018">
    <property type="protein sequence ID" value="KAL1256508.1"/>
    <property type="molecule type" value="Genomic_DNA"/>
</dbReference>
<gene>
    <name evidence="1" type="ORF">QQF64_012053</name>
</gene>
<dbReference type="Proteomes" id="UP001558613">
    <property type="component" value="Unassembled WGS sequence"/>
</dbReference>
<protein>
    <submittedName>
        <fullName evidence="1">Uncharacterized protein</fullName>
    </submittedName>
</protein>